<dbReference type="Gene3D" id="3.40.35.10">
    <property type="entry name" value="Phosphotransferase system, sorbose subfamily IIB component"/>
    <property type="match status" value="1"/>
</dbReference>
<evidence type="ECO:0000256" key="5">
    <source>
        <dbReference type="ARBA" id="ARBA00022679"/>
    </source>
</evidence>
<dbReference type="GO" id="GO:0009401">
    <property type="term" value="P:phosphoenolpyruvate-dependent sugar phosphotransferase system"/>
    <property type="evidence" value="ECO:0007669"/>
    <property type="project" value="UniProtKB-KW"/>
</dbReference>
<dbReference type="InterPro" id="IPR036667">
    <property type="entry name" value="PTS_IIB_sorbose-sp_sf"/>
</dbReference>
<keyword evidence="2" id="KW-0813">Transport</keyword>
<evidence type="ECO:0000259" key="8">
    <source>
        <dbReference type="PROSITE" id="PS51101"/>
    </source>
</evidence>
<comment type="subcellular location">
    <subcellularLocation>
        <location evidence="1">Cytoplasm</location>
    </subcellularLocation>
</comment>
<dbReference type="Pfam" id="PF03830">
    <property type="entry name" value="PTSIIB_sorb"/>
    <property type="match status" value="1"/>
</dbReference>
<evidence type="ECO:0000313" key="10">
    <source>
        <dbReference type="Proteomes" id="UP000582837"/>
    </source>
</evidence>
<feature type="domain" description="PTS EIIB type-4" evidence="8">
    <location>
        <begin position="1"/>
        <end position="157"/>
    </location>
</feature>
<evidence type="ECO:0000313" key="9">
    <source>
        <dbReference type="EMBL" id="MBB6069745.1"/>
    </source>
</evidence>
<keyword evidence="3" id="KW-0963">Cytoplasm</keyword>
<sequence length="157" mass="16724">MLLRVDERLIHGQVVVGWGGPLHADRIVVADDAIAASPWEQELYCLGVPPEIEADFATVDAARGQLAGWRGGQRRIIVLVRDVQTARRLADGGGLQGEEVNLGGIHDGEGRRRVLPYLHLGPGDDDALRAIAATGAKVSARDLPGSSRVGLDQLLAE</sequence>
<name>A0A841GWS7_9BACT</name>
<dbReference type="SUPFAM" id="SSF52728">
    <property type="entry name" value="PTS IIb component"/>
    <property type="match status" value="1"/>
</dbReference>
<organism evidence="9 10">
    <name type="scientific">Longimicrobium terrae</name>
    <dbReference type="NCBI Taxonomy" id="1639882"/>
    <lineage>
        <taxon>Bacteria</taxon>
        <taxon>Pseudomonadati</taxon>
        <taxon>Gemmatimonadota</taxon>
        <taxon>Longimicrobiia</taxon>
        <taxon>Longimicrobiales</taxon>
        <taxon>Longimicrobiaceae</taxon>
        <taxon>Longimicrobium</taxon>
    </lineage>
</organism>
<dbReference type="EMBL" id="JACHIA010000003">
    <property type="protein sequence ID" value="MBB6069745.1"/>
    <property type="molecule type" value="Genomic_DNA"/>
</dbReference>
<proteinExistence type="predicted"/>
<dbReference type="Proteomes" id="UP000582837">
    <property type="component" value="Unassembled WGS sequence"/>
</dbReference>
<keyword evidence="5" id="KW-0808">Transferase</keyword>
<evidence type="ECO:0000256" key="3">
    <source>
        <dbReference type="ARBA" id="ARBA00022490"/>
    </source>
</evidence>
<dbReference type="GO" id="GO:0016301">
    <property type="term" value="F:kinase activity"/>
    <property type="evidence" value="ECO:0007669"/>
    <property type="project" value="UniProtKB-KW"/>
</dbReference>
<dbReference type="AlphaFoldDB" id="A0A841GWS7"/>
<gene>
    <name evidence="9" type="ORF">HNQ61_001362</name>
</gene>
<dbReference type="RefSeq" id="WP_170036126.1">
    <property type="nucleotide sequence ID" value="NZ_JABDTL010000002.1"/>
</dbReference>
<accession>A0A841GWS7</accession>
<evidence type="ECO:0000256" key="7">
    <source>
        <dbReference type="ARBA" id="ARBA00022777"/>
    </source>
</evidence>
<keyword evidence="7" id="KW-0418">Kinase</keyword>
<keyword evidence="4" id="KW-0762">Sugar transport</keyword>
<dbReference type="InterPro" id="IPR004720">
    <property type="entry name" value="PTS_IIB_sorbose-sp"/>
</dbReference>
<dbReference type="PROSITE" id="PS51101">
    <property type="entry name" value="PTS_EIIB_TYPE_4"/>
    <property type="match status" value="1"/>
</dbReference>
<dbReference type="GO" id="GO:0005737">
    <property type="term" value="C:cytoplasm"/>
    <property type="evidence" value="ECO:0007669"/>
    <property type="project" value="UniProtKB-SubCell"/>
</dbReference>
<evidence type="ECO:0000256" key="1">
    <source>
        <dbReference type="ARBA" id="ARBA00004496"/>
    </source>
</evidence>
<dbReference type="GO" id="GO:0008982">
    <property type="term" value="F:protein-N(PI)-phosphohistidine-sugar phosphotransferase activity"/>
    <property type="evidence" value="ECO:0007669"/>
    <property type="project" value="InterPro"/>
</dbReference>
<evidence type="ECO:0000256" key="2">
    <source>
        <dbReference type="ARBA" id="ARBA00022448"/>
    </source>
</evidence>
<keyword evidence="10" id="KW-1185">Reference proteome</keyword>
<evidence type="ECO:0000256" key="4">
    <source>
        <dbReference type="ARBA" id="ARBA00022597"/>
    </source>
</evidence>
<protein>
    <submittedName>
        <fullName evidence="9">PTS system mannose-specific IIB component/fructoselysine and glucoselysine-specific PTS system IIB component</fullName>
    </submittedName>
</protein>
<reference evidence="9 10" key="1">
    <citation type="submission" date="2020-08" db="EMBL/GenBank/DDBJ databases">
        <title>Genomic Encyclopedia of Type Strains, Phase IV (KMG-IV): sequencing the most valuable type-strain genomes for metagenomic binning, comparative biology and taxonomic classification.</title>
        <authorList>
            <person name="Goeker M."/>
        </authorList>
    </citation>
    <scope>NUCLEOTIDE SEQUENCE [LARGE SCALE GENOMIC DNA]</scope>
    <source>
        <strain evidence="9 10">DSM 29007</strain>
    </source>
</reference>
<keyword evidence="6" id="KW-0598">Phosphotransferase system</keyword>
<evidence type="ECO:0000256" key="6">
    <source>
        <dbReference type="ARBA" id="ARBA00022683"/>
    </source>
</evidence>
<comment type="caution">
    <text evidence="9">The sequence shown here is derived from an EMBL/GenBank/DDBJ whole genome shotgun (WGS) entry which is preliminary data.</text>
</comment>